<dbReference type="PANTHER" id="PTHR42953:SF1">
    <property type="entry name" value="METAL-BINDING PROTEIN HI_0362-RELATED"/>
    <property type="match status" value="1"/>
</dbReference>
<evidence type="ECO:0000256" key="2">
    <source>
        <dbReference type="ARBA" id="ARBA00022448"/>
    </source>
</evidence>
<keyword evidence="4 6" id="KW-0732">Signal</keyword>
<dbReference type="CDD" id="cd01137">
    <property type="entry name" value="PsaA"/>
    <property type="match status" value="1"/>
</dbReference>
<proteinExistence type="inferred from homology"/>
<dbReference type="InterPro" id="IPR006129">
    <property type="entry name" value="AdhesinB"/>
</dbReference>
<dbReference type="GO" id="GO:0030313">
    <property type="term" value="C:cell envelope"/>
    <property type="evidence" value="ECO:0007669"/>
    <property type="project" value="UniProtKB-SubCell"/>
</dbReference>
<dbReference type="Pfam" id="PF01297">
    <property type="entry name" value="ZnuA"/>
    <property type="match status" value="1"/>
</dbReference>
<protein>
    <submittedName>
        <fullName evidence="7">Metal ABC transporter substrate-binding protein</fullName>
    </submittedName>
</protein>
<evidence type="ECO:0000313" key="7">
    <source>
        <dbReference type="EMBL" id="RKL69222.1"/>
    </source>
</evidence>
<feature type="chain" id="PRO_5017302768" evidence="6">
    <location>
        <begin position="23"/>
        <end position="313"/>
    </location>
</feature>
<dbReference type="PRINTS" id="PR00690">
    <property type="entry name" value="ADHESNFAMILY"/>
</dbReference>
<comment type="similarity">
    <text evidence="5">Belongs to the bacterial solute-binding protein 9 family.</text>
</comment>
<dbReference type="PROSITE" id="PS51257">
    <property type="entry name" value="PROKAR_LIPOPROTEIN"/>
    <property type="match status" value="1"/>
</dbReference>
<reference evidence="7 8" key="1">
    <citation type="submission" date="2017-10" db="EMBL/GenBank/DDBJ databases">
        <title>Bacillus sp. nov., a halophilic bacterium isolated from a Keqin Lake.</title>
        <authorList>
            <person name="Wang H."/>
        </authorList>
    </citation>
    <scope>NUCLEOTIDE SEQUENCE [LARGE SCALE GENOMIC DNA]</scope>
    <source>
        <strain evidence="7 8">KCTC 13187</strain>
    </source>
</reference>
<dbReference type="GO" id="GO:0030001">
    <property type="term" value="P:metal ion transport"/>
    <property type="evidence" value="ECO:0007669"/>
    <property type="project" value="InterPro"/>
</dbReference>
<evidence type="ECO:0000256" key="1">
    <source>
        <dbReference type="ARBA" id="ARBA00004196"/>
    </source>
</evidence>
<dbReference type="OrthoDB" id="9793396at2"/>
<gene>
    <name evidence="7" type="ORF">CR203_04105</name>
</gene>
<evidence type="ECO:0000256" key="3">
    <source>
        <dbReference type="ARBA" id="ARBA00022723"/>
    </source>
</evidence>
<dbReference type="Proteomes" id="UP000281498">
    <property type="component" value="Unassembled WGS sequence"/>
</dbReference>
<evidence type="ECO:0000256" key="4">
    <source>
        <dbReference type="ARBA" id="ARBA00022729"/>
    </source>
</evidence>
<comment type="caution">
    <text evidence="7">The sequence shown here is derived from an EMBL/GenBank/DDBJ whole genome shotgun (WGS) entry which is preliminary data.</text>
</comment>
<comment type="subcellular location">
    <subcellularLocation>
        <location evidence="1">Cell envelope</location>
    </subcellularLocation>
</comment>
<dbReference type="InterPro" id="IPR006127">
    <property type="entry name" value="ZnuA-like"/>
</dbReference>
<feature type="signal peptide" evidence="6">
    <location>
        <begin position="1"/>
        <end position="22"/>
    </location>
</feature>
<keyword evidence="2 5" id="KW-0813">Transport</keyword>
<keyword evidence="3" id="KW-0479">Metal-binding</keyword>
<dbReference type="GO" id="GO:0007155">
    <property type="term" value="P:cell adhesion"/>
    <property type="evidence" value="ECO:0007669"/>
    <property type="project" value="InterPro"/>
</dbReference>
<evidence type="ECO:0000256" key="6">
    <source>
        <dbReference type="SAM" id="SignalP"/>
    </source>
</evidence>
<accession>A0A3A9KF78</accession>
<evidence type="ECO:0000313" key="8">
    <source>
        <dbReference type="Proteomes" id="UP000281498"/>
    </source>
</evidence>
<dbReference type="AlphaFoldDB" id="A0A3A9KF78"/>
<dbReference type="InterPro" id="IPR006128">
    <property type="entry name" value="Lipoprotein_PsaA-like"/>
</dbReference>
<dbReference type="RefSeq" id="WP_110936139.1">
    <property type="nucleotide sequence ID" value="NZ_KZ614146.1"/>
</dbReference>
<sequence>MIKRKIFSVLGMLLLILLTACGENQTTQEIKEEKKLQIVTTYSIIFDIVENVAGDHAEIYSIVPIGADPHEYDPLPEDLTKTTDADVVFYHGLNLEEGNGWFNKLIDTAGKSKNVVHPVSEGVEPIYLETLGQTDDPDPHTWLDVSNVIIFAENVRDHLIEADVENQEVYKKNAEKYIQQLEKLHTKTLDKIQDIPEENRFLITSEGAFKYFEKAYNIETGYIWEINSENEGSPKQMSDVVDLIREKNISGLFVETSIDRRSMETVSIETGVPIAGEVYTDSLGKEGTDGDSYIKMMESNLNVLYQGLIDGDD</sequence>
<dbReference type="InterPro" id="IPR050492">
    <property type="entry name" value="Bact_metal-bind_prot9"/>
</dbReference>
<organism evidence="7 8">
    <name type="scientific">Salipaludibacillus neizhouensis</name>
    <dbReference type="NCBI Taxonomy" id="885475"/>
    <lineage>
        <taxon>Bacteria</taxon>
        <taxon>Bacillati</taxon>
        <taxon>Bacillota</taxon>
        <taxon>Bacilli</taxon>
        <taxon>Bacillales</taxon>
        <taxon>Bacillaceae</taxon>
    </lineage>
</organism>
<dbReference type="GO" id="GO:0046872">
    <property type="term" value="F:metal ion binding"/>
    <property type="evidence" value="ECO:0007669"/>
    <property type="project" value="UniProtKB-KW"/>
</dbReference>
<dbReference type="PANTHER" id="PTHR42953">
    <property type="entry name" value="HIGH-AFFINITY ZINC UPTAKE SYSTEM PROTEIN ZNUA-RELATED"/>
    <property type="match status" value="1"/>
</dbReference>
<dbReference type="PRINTS" id="PR00691">
    <property type="entry name" value="ADHESINB"/>
</dbReference>
<dbReference type="SUPFAM" id="SSF53807">
    <property type="entry name" value="Helical backbone' metal receptor"/>
    <property type="match status" value="1"/>
</dbReference>
<dbReference type="EMBL" id="PDOE01000001">
    <property type="protein sequence ID" value="RKL69222.1"/>
    <property type="molecule type" value="Genomic_DNA"/>
</dbReference>
<keyword evidence="8" id="KW-1185">Reference proteome</keyword>
<name>A0A3A9KF78_9BACI</name>
<dbReference type="Gene3D" id="3.40.50.1980">
    <property type="entry name" value="Nitrogenase molybdenum iron protein domain"/>
    <property type="match status" value="2"/>
</dbReference>
<evidence type="ECO:0000256" key="5">
    <source>
        <dbReference type="RuleBase" id="RU003512"/>
    </source>
</evidence>